<accession>A0A8J3BA67</accession>
<keyword evidence="5" id="KW-0169">Cobalamin biosynthesis</keyword>
<dbReference type="PANTHER" id="PTHR42885">
    <property type="entry name" value="HISTIDINOL-PHOSPHATE AMINOTRANSFERASE-RELATED"/>
    <property type="match status" value="1"/>
</dbReference>
<dbReference type="InterPro" id="IPR004839">
    <property type="entry name" value="Aminotransferase_I/II_large"/>
</dbReference>
<proteinExistence type="predicted"/>
<feature type="compositionally biased region" description="Basic and acidic residues" evidence="10">
    <location>
        <begin position="8"/>
        <end position="21"/>
    </location>
</feature>
<name>A0A8J3BA67_9BACI</name>
<evidence type="ECO:0000259" key="11">
    <source>
        <dbReference type="Pfam" id="PF00155"/>
    </source>
</evidence>
<keyword evidence="7" id="KW-0456">Lyase</keyword>
<keyword evidence="13" id="KW-1185">Reference proteome</keyword>
<dbReference type="EC" id="4.1.1.81" evidence="4"/>
<reference evidence="12" key="2">
    <citation type="submission" date="2020-09" db="EMBL/GenBank/DDBJ databases">
        <authorList>
            <person name="Sun Q."/>
            <person name="Ohkuma M."/>
        </authorList>
    </citation>
    <scope>NUCLEOTIDE SEQUENCE</scope>
    <source>
        <strain evidence="12">JCM 14719</strain>
    </source>
</reference>
<dbReference type="UniPathway" id="UPA00148"/>
<dbReference type="RefSeq" id="WP_188817222.1">
    <property type="nucleotide sequence ID" value="NZ_BMOF01000021.1"/>
</dbReference>
<evidence type="ECO:0000256" key="7">
    <source>
        <dbReference type="ARBA" id="ARBA00023239"/>
    </source>
</evidence>
<dbReference type="SUPFAM" id="SSF53383">
    <property type="entry name" value="PLP-dependent transferases"/>
    <property type="match status" value="1"/>
</dbReference>
<comment type="catalytic activity">
    <reaction evidence="9">
        <text>O-phospho-L-threonine + H(+) = (R)-1-aminopropan-2-yl phosphate + CO2</text>
        <dbReference type="Rhea" id="RHEA:11492"/>
        <dbReference type="ChEBI" id="CHEBI:15378"/>
        <dbReference type="ChEBI" id="CHEBI:16526"/>
        <dbReference type="ChEBI" id="CHEBI:58563"/>
        <dbReference type="ChEBI" id="CHEBI:58675"/>
        <dbReference type="EC" id="4.1.1.81"/>
    </reaction>
</comment>
<evidence type="ECO:0000256" key="8">
    <source>
        <dbReference type="ARBA" id="ARBA00029996"/>
    </source>
</evidence>
<dbReference type="EMBL" id="BMOF01000021">
    <property type="protein sequence ID" value="GGK00207.1"/>
    <property type="molecule type" value="Genomic_DNA"/>
</dbReference>
<evidence type="ECO:0000256" key="1">
    <source>
        <dbReference type="ARBA" id="ARBA00001933"/>
    </source>
</evidence>
<dbReference type="CDD" id="cd00609">
    <property type="entry name" value="AAT_like"/>
    <property type="match status" value="1"/>
</dbReference>
<reference evidence="12" key="1">
    <citation type="journal article" date="2014" name="Int. J. Syst. Evol. Microbiol.">
        <title>Complete genome sequence of Corynebacterium casei LMG S-19264T (=DSM 44701T), isolated from a smear-ripened cheese.</title>
        <authorList>
            <consortium name="US DOE Joint Genome Institute (JGI-PGF)"/>
            <person name="Walter F."/>
            <person name="Albersmeier A."/>
            <person name="Kalinowski J."/>
            <person name="Ruckert C."/>
        </authorList>
    </citation>
    <scope>NUCLEOTIDE SEQUENCE</scope>
    <source>
        <strain evidence="12">JCM 14719</strain>
    </source>
</reference>
<comment type="pathway">
    <text evidence="3">Cofactor biosynthesis; adenosylcobalamin biosynthesis.</text>
</comment>
<evidence type="ECO:0000313" key="12">
    <source>
        <dbReference type="EMBL" id="GGK00207.1"/>
    </source>
</evidence>
<comment type="cofactor">
    <cofactor evidence="1">
        <name>pyridoxal 5'-phosphate</name>
        <dbReference type="ChEBI" id="CHEBI:597326"/>
    </cofactor>
</comment>
<sequence length="387" mass="42074">MLVQETARAGEEQERGVADESADALERYGHGGDWVTARQRFGWRDDGKVLDFSANLNPLGPPPSVKAVLADALRWVTRYPDPACRALRARLARRYGLDAEHVLVTSGGAEGIDLVVAAAAPRRVGVIAPSFGEYEEAARKRGIPVTVLIARPEDGFVPDPSAVVDGFREADLVFFGQPNNPTGHLYPPVWLRDVLEALWRRGAVTAVDEAFLDFVPDEDERTLLSHVADDRPLVVLRSFTKMFAIPGLRLGFVAGPRPLIARMAALQVPWSVGGLAQAVGEALVEEEAFVVETRRWLAQTRAKLAADLGGVPGVTVFPSAANYLLFRLDLPGATVRDLQEALGRKGILIRSGHTFRGLSAAWGRVAVRTEGENDVLVEAIRAWAAER</sequence>
<evidence type="ECO:0000256" key="2">
    <source>
        <dbReference type="ARBA" id="ARBA00003444"/>
    </source>
</evidence>
<dbReference type="Gene3D" id="3.40.640.10">
    <property type="entry name" value="Type I PLP-dependent aspartate aminotransferase-like (Major domain)"/>
    <property type="match status" value="1"/>
</dbReference>
<comment type="caution">
    <text evidence="12">The sequence shown here is derived from an EMBL/GenBank/DDBJ whole genome shotgun (WGS) entry which is preliminary data.</text>
</comment>
<dbReference type="InterPro" id="IPR015421">
    <property type="entry name" value="PyrdxlP-dep_Trfase_major"/>
</dbReference>
<comment type="function">
    <text evidence="2">Decarboxylates L-threonine-O-3-phosphate to yield (R)-1-amino-2-propanol O-2-phosphate, the precursor for the linkage between the nucleotide loop and the corrin ring in cobalamin.</text>
</comment>
<protein>
    <recommendedName>
        <fullName evidence="4">threonine-phosphate decarboxylase</fullName>
        <ecNumber evidence="4">4.1.1.81</ecNumber>
    </recommendedName>
    <alternativeName>
        <fullName evidence="8">L-threonine-O-3-phosphate decarboxylase</fullName>
    </alternativeName>
</protein>
<gene>
    <name evidence="12" type="primary">cobD</name>
    <name evidence="12" type="ORF">GCM10007043_12810</name>
</gene>
<dbReference type="Proteomes" id="UP000637720">
    <property type="component" value="Unassembled WGS sequence"/>
</dbReference>
<dbReference type="Pfam" id="PF00155">
    <property type="entry name" value="Aminotran_1_2"/>
    <property type="match status" value="1"/>
</dbReference>
<dbReference type="GO" id="GO:0030170">
    <property type="term" value="F:pyridoxal phosphate binding"/>
    <property type="evidence" value="ECO:0007669"/>
    <property type="project" value="InterPro"/>
</dbReference>
<evidence type="ECO:0000256" key="5">
    <source>
        <dbReference type="ARBA" id="ARBA00022573"/>
    </source>
</evidence>
<feature type="domain" description="Aminotransferase class I/classII large" evidence="11">
    <location>
        <begin position="48"/>
        <end position="380"/>
    </location>
</feature>
<evidence type="ECO:0000256" key="9">
    <source>
        <dbReference type="ARBA" id="ARBA00048531"/>
    </source>
</evidence>
<evidence type="ECO:0000313" key="13">
    <source>
        <dbReference type="Proteomes" id="UP000637720"/>
    </source>
</evidence>
<evidence type="ECO:0000256" key="10">
    <source>
        <dbReference type="SAM" id="MobiDB-lite"/>
    </source>
</evidence>
<dbReference type="NCBIfam" id="TIGR01140">
    <property type="entry name" value="L_thr_O3P_dcar"/>
    <property type="match status" value="1"/>
</dbReference>
<keyword evidence="6" id="KW-0663">Pyridoxal phosphate</keyword>
<dbReference type="InterPro" id="IPR004838">
    <property type="entry name" value="NHTrfase_class1_PyrdxlP-BS"/>
</dbReference>
<dbReference type="GO" id="GO:0048472">
    <property type="term" value="F:threonine-phosphate decarboxylase activity"/>
    <property type="evidence" value="ECO:0007669"/>
    <property type="project" value="UniProtKB-EC"/>
</dbReference>
<dbReference type="GO" id="GO:0009236">
    <property type="term" value="P:cobalamin biosynthetic process"/>
    <property type="evidence" value="ECO:0007669"/>
    <property type="project" value="UniProtKB-UniPathway"/>
</dbReference>
<dbReference type="InterPro" id="IPR015424">
    <property type="entry name" value="PyrdxlP-dep_Trfase"/>
</dbReference>
<evidence type="ECO:0000256" key="4">
    <source>
        <dbReference type="ARBA" id="ARBA00012285"/>
    </source>
</evidence>
<evidence type="ECO:0000256" key="3">
    <source>
        <dbReference type="ARBA" id="ARBA00004953"/>
    </source>
</evidence>
<evidence type="ECO:0000256" key="6">
    <source>
        <dbReference type="ARBA" id="ARBA00022898"/>
    </source>
</evidence>
<dbReference type="InterPro" id="IPR015422">
    <property type="entry name" value="PyrdxlP-dep_Trfase_small"/>
</dbReference>
<dbReference type="Gene3D" id="3.90.1150.10">
    <property type="entry name" value="Aspartate Aminotransferase, domain 1"/>
    <property type="match status" value="1"/>
</dbReference>
<dbReference type="AlphaFoldDB" id="A0A8J3BA67"/>
<organism evidence="12 13">
    <name type="scientific">Calditerricola satsumensis</name>
    <dbReference type="NCBI Taxonomy" id="373054"/>
    <lineage>
        <taxon>Bacteria</taxon>
        <taxon>Bacillati</taxon>
        <taxon>Bacillota</taxon>
        <taxon>Bacilli</taxon>
        <taxon>Bacillales</taxon>
        <taxon>Bacillaceae</taxon>
        <taxon>Calditerricola</taxon>
    </lineage>
</organism>
<dbReference type="PANTHER" id="PTHR42885:SF1">
    <property type="entry name" value="THREONINE-PHOSPHATE DECARBOXYLASE"/>
    <property type="match status" value="1"/>
</dbReference>
<dbReference type="PROSITE" id="PS00105">
    <property type="entry name" value="AA_TRANSFER_CLASS_1"/>
    <property type="match status" value="1"/>
</dbReference>
<dbReference type="InterPro" id="IPR005860">
    <property type="entry name" value="CobD"/>
</dbReference>
<feature type="region of interest" description="Disordered" evidence="10">
    <location>
        <begin position="1"/>
        <end position="21"/>
    </location>
</feature>